<keyword evidence="3" id="KW-1185">Reference proteome</keyword>
<evidence type="ECO:0000313" key="3">
    <source>
        <dbReference type="Proteomes" id="UP000054279"/>
    </source>
</evidence>
<sequence>MPSDTPSQPRTKSCGDNTILAAGQQDGIPIPGVGPNDMLPTNTINALQTMADAIVKQASEQLIGQVKDLLESTLHKGLRRRAPAKEVVLKTDAEKFIVMGFVYVYSLNIVILIVPLLSLGCHKMPD</sequence>
<feature type="transmembrane region" description="Helical" evidence="1">
    <location>
        <begin position="96"/>
        <end position="119"/>
    </location>
</feature>
<proteinExistence type="predicted"/>
<dbReference type="HOGENOM" id="CLU_1982967_0_0_1"/>
<reference evidence="2 3" key="1">
    <citation type="submission" date="2014-06" db="EMBL/GenBank/DDBJ databases">
        <title>Evolutionary Origins and Diversification of the Mycorrhizal Mutualists.</title>
        <authorList>
            <consortium name="DOE Joint Genome Institute"/>
            <consortium name="Mycorrhizal Genomics Consortium"/>
            <person name="Kohler A."/>
            <person name="Kuo A."/>
            <person name="Nagy L.G."/>
            <person name="Floudas D."/>
            <person name="Copeland A."/>
            <person name="Barry K.W."/>
            <person name="Cichocki N."/>
            <person name="Veneault-Fourrey C."/>
            <person name="LaButti K."/>
            <person name="Lindquist E.A."/>
            <person name="Lipzen A."/>
            <person name="Lundell T."/>
            <person name="Morin E."/>
            <person name="Murat C."/>
            <person name="Riley R."/>
            <person name="Ohm R."/>
            <person name="Sun H."/>
            <person name="Tunlid A."/>
            <person name="Henrissat B."/>
            <person name="Grigoriev I.V."/>
            <person name="Hibbett D.S."/>
            <person name="Martin F."/>
        </authorList>
    </citation>
    <scope>NUCLEOTIDE SEQUENCE [LARGE SCALE GENOMIC DNA]</scope>
    <source>
        <strain evidence="2 3">SS14</strain>
    </source>
</reference>
<dbReference type="Proteomes" id="UP000054279">
    <property type="component" value="Unassembled WGS sequence"/>
</dbReference>
<name>A0A0C9VEL4_SPHS4</name>
<evidence type="ECO:0000313" key="2">
    <source>
        <dbReference type="EMBL" id="KIJ36055.1"/>
    </source>
</evidence>
<dbReference type="AlphaFoldDB" id="A0A0C9VEL4"/>
<keyword evidence="1" id="KW-0812">Transmembrane</keyword>
<protein>
    <submittedName>
        <fullName evidence="2">Uncharacterized protein</fullName>
    </submittedName>
</protein>
<evidence type="ECO:0000256" key="1">
    <source>
        <dbReference type="SAM" id="Phobius"/>
    </source>
</evidence>
<gene>
    <name evidence="2" type="ORF">M422DRAFT_51246</name>
</gene>
<keyword evidence="1" id="KW-1133">Transmembrane helix</keyword>
<organism evidence="2 3">
    <name type="scientific">Sphaerobolus stellatus (strain SS14)</name>
    <dbReference type="NCBI Taxonomy" id="990650"/>
    <lineage>
        <taxon>Eukaryota</taxon>
        <taxon>Fungi</taxon>
        <taxon>Dikarya</taxon>
        <taxon>Basidiomycota</taxon>
        <taxon>Agaricomycotina</taxon>
        <taxon>Agaricomycetes</taxon>
        <taxon>Phallomycetidae</taxon>
        <taxon>Geastrales</taxon>
        <taxon>Sphaerobolaceae</taxon>
        <taxon>Sphaerobolus</taxon>
    </lineage>
</organism>
<dbReference type="EMBL" id="KN837182">
    <property type="protein sequence ID" value="KIJ36055.1"/>
    <property type="molecule type" value="Genomic_DNA"/>
</dbReference>
<accession>A0A0C9VEL4</accession>
<keyword evidence="1" id="KW-0472">Membrane</keyword>